<reference evidence="1 2" key="2">
    <citation type="submission" date="2019-02" db="EMBL/GenBank/DDBJ databases">
        <title>'Lichenibacterium ramalinii' gen. nov. sp. nov., 'Lichenibacterium minor' gen. nov. sp. nov.</title>
        <authorList>
            <person name="Pankratov T."/>
        </authorList>
    </citation>
    <scope>NUCLEOTIDE SEQUENCE [LARGE SCALE GENOMIC DNA]</scope>
    <source>
        <strain evidence="1 2">RmlP001</strain>
    </source>
</reference>
<dbReference type="InterPro" id="IPR022584">
    <property type="entry name" value="DUF2937"/>
</dbReference>
<evidence type="ECO:0000313" key="1">
    <source>
        <dbReference type="EMBL" id="RYB02877.1"/>
    </source>
</evidence>
<name>A0A4Q2R9Q6_9HYPH</name>
<proteinExistence type="predicted"/>
<comment type="caution">
    <text evidence="1">The sequence shown here is derived from an EMBL/GenBank/DDBJ whole genome shotgun (WGS) entry which is preliminary data.</text>
</comment>
<evidence type="ECO:0000313" key="2">
    <source>
        <dbReference type="Proteomes" id="UP000289411"/>
    </source>
</evidence>
<keyword evidence="2" id="KW-1185">Reference proteome</keyword>
<dbReference type="EMBL" id="QYBC01000017">
    <property type="protein sequence ID" value="RYB02877.1"/>
    <property type="molecule type" value="Genomic_DNA"/>
</dbReference>
<accession>A0A4Q2R9Q6</accession>
<sequence>MRSRSARRMEDRDQRPWDDGAMLARRFALAFGLLLAVVLSQVPEFVQQYRQRLGGAVDELRRIVAQFDEEAQAQSIDRDAGIARLRSNADPLVQARGFDLQAAVDRERRLEAQDRAFAEAGPLSTYAVFAEGFDPELARRTYAIFQPAVPVTSAGFVAGAGGFLLGYGGLRAAAAPFRRRRRAALAA</sequence>
<dbReference type="AlphaFoldDB" id="A0A4Q2R9Q6"/>
<gene>
    <name evidence="1" type="ORF">D3272_19445</name>
</gene>
<reference evidence="1 2" key="1">
    <citation type="submission" date="2018-09" db="EMBL/GenBank/DDBJ databases">
        <authorList>
            <person name="Grouzdev D.S."/>
            <person name="Krutkina M.S."/>
        </authorList>
    </citation>
    <scope>NUCLEOTIDE SEQUENCE [LARGE SCALE GENOMIC DNA]</scope>
    <source>
        <strain evidence="1 2">RmlP001</strain>
    </source>
</reference>
<protein>
    <submittedName>
        <fullName evidence="1">DUF2937 family protein</fullName>
    </submittedName>
</protein>
<dbReference type="Pfam" id="PF11157">
    <property type="entry name" value="DUF2937"/>
    <property type="match status" value="1"/>
</dbReference>
<organism evidence="1 2">
    <name type="scientific">Lichenibacterium ramalinae</name>
    <dbReference type="NCBI Taxonomy" id="2316527"/>
    <lineage>
        <taxon>Bacteria</taxon>
        <taxon>Pseudomonadati</taxon>
        <taxon>Pseudomonadota</taxon>
        <taxon>Alphaproteobacteria</taxon>
        <taxon>Hyphomicrobiales</taxon>
        <taxon>Lichenihabitantaceae</taxon>
        <taxon>Lichenibacterium</taxon>
    </lineage>
</organism>
<dbReference type="Proteomes" id="UP000289411">
    <property type="component" value="Unassembled WGS sequence"/>
</dbReference>